<reference evidence="2" key="1">
    <citation type="submission" date="2017-06" db="EMBL/GenBank/DDBJ databases">
        <title>Genome analysis of Fimbriiglobus ruber SP5, the first member of the order Planctomycetales with confirmed chitinolytic capability.</title>
        <authorList>
            <person name="Ravin N.V."/>
            <person name="Rakitin A.L."/>
            <person name="Ivanova A.A."/>
            <person name="Beletsky A.V."/>
            <person name="Kulichevskaya I.S."/>
            <person name="Mardanov A.V."/>
            <person name="Dedysh S.N."/>
        </authorList>
    </citation>
    <scope>NUCLEOTIDE SEQUENCE [LARGE SCALE GENOMIC DNA]</scope>
    <source>
        <strain evidence="2">SP5</strain>
    </source>
</reference>
<accession>A0A225DQ35</accession>
<dbReference type="EMBL" id="NIDE01000014">
    <property type="protein sequence ID" value="OWK38317.1"/>
    <property type="molecule type" value="Genomic_DNA"/>
</dbReference>
<dbReference type="AlphaFoldDB" id="A0A225DQ35"/>
<proteinExistence type="predicted"/>
<protein>
    <submittedName>
        <fullName evidence="1">Uncharacterized protein</fullName>
    </submittedName>
</protein>
<name>A0A225DQ35_9BACT</name>
<sequence length="53" mass="5956">MRENSHVLDTVPGVRVFMTNTDIRIFFSIDRETITVLDVAKRHAILATAGITL</sequence>
<organism evidence="1 2">
    <name type="scientific">Fimbriiglobus ruber</name>
    <dbReference type="NCBI Taxonomy" id="1908690"/>
    <lineage>
        <taxon>Bacteria</taxon>
        <taxon>Pseudomonadati</taxon>
        <taxon>Planctomycetota</taxon>
        <taxon>Planctomycetia</taxon>
        <taxon>Gemmatales</taxon>
        <taxon>Gemmataceae</taxon>
        <taxon>Fimbriiglobus</taxon>
    </lineage>
</organism>
<keyword evidence="2" id="KW-1185">Reference proteome</keyword>
<gene>
    <name evidence="1" type="ORF">FRUB_07437</name>
</gene>
<comment type="caution">
    <text evidence="1">The sequence shown here is derived from an EMBL/GenBank/DDBJ whole genome shotgun (WGS) entry which is preliminary data.</text>
</comment>
<dbReference type="Proteomes" id="UP000214646">
    <property type="component" value="Unassembled WGS sequence"/>
</dbReference>
<evidence type="ECO:0000313" key="2">
    <source>
        <dbReference type="Proteomes" id="UP000214646"/>
    </source>
</evidence>
<evidence type="ECO:0000313" key="1">
    <source>
        <dbReference type="EMBL" id="OWK38317.1"/>
    </source>
</evidence>